<accession>A0A7S9D2X7</accession>
<organism evidence="1 2">
    <name type="scientific">Bradyrhizobium commune</name>
    <dbReference type="NCBI Taxonomy" id="83627"/>
    <lineage>
        <taxon>Bacteria</taxon>
        <taxon>Pseudomonadati</taxon>
        <taxon>Pseudomonadota</taxon>
        <taxon>Alphaproteobacteria</taxon>
        <taxon>Hyphomicrobiales</taxon>
        <taxon>Nitrobacteraceae</taxon>
        <taxon>Bradyrhizobium</taxon>
    </lineage>
</organism>
<reference evidence="1 2" key="1">
    <citation type="submission" date="2020-09" db="EMBL/GenBank/DDBJ databases">
        <title>Complete genomes of bradyrhizobia occurring on native shrubby legumes in Australia.</title>
        <authorList>
            <person name="Lafay B."/>
        </authorList>
    </citation>
    <scope>NUCLEOTIDE SEQUENCE [LARGE SCALE GENOMIC DNA]</scope>
    <source>
        <strain evidence="1 2">BDV5040</strain>
    </source>
</reference>
<evidence type="ECO:0000313" key="1">
    <source>
        <dbReference type="EMBL" id="QPF90227.1"/>
    </source>
</evidence>
<dbReference type="KEGG" id="bcou:IC761_27530"/>
<dbReference type="Proteomes" id="UP000594621">
    <property type="component" value="Chromosome"/>
</dbReference>
<protein>
    <submittedName>
        <fullName evidence="1">Uncharacterized protein</fullName>
    </submittedName>
</protein>
<evidence type="ECO:0000313" key="2">
    <source>
        <dbReference type="Proteomes" id="UP000594621"/>
    </source>
</evidence>
<name>A0A7S9D2X7_9BRAD</name>
<gene>
    <name evidence="1" type="ORF">IC761_27530</name>
</gene>
<sequence>MERMFTLSLIEWRLFVEIAVNNEFKNEVFSSYDPGRVGSCNLCGKKLAHVRAMLDPVTGRTVRMFRCECASRPGAKNTINLPTFGTPIQRNDEAAVYLATLLQADSEAEGRSLAPVWLQASDRLLLVAKAAL</sequence>
<proteinExistence type="predicted"/>
<dbReference type="AlphaFoldDB" id="A0A7S9D2X7"/>
<dbReference type="RefSeq" id="WP_195799819.1">
    <property type="nucleotide sequence ID" value="NZ_CP061379.1"/>
</dbReference>
<keyword evidence="2" id="KW-1185">Reference proteome</keyword>
<dbReference type="EMBL" id="CP061379">
    <property type="protein sequence ID" value="QPF90227.1"/>
    <property type="molecule type" value="Genomic_DNA"/>
</dbReference>